<reference evidence="2" key="1">
    <citation type="submission" date="2021-09" db="EMBL/GenBank/DDBJ databases">
        <title>The genome of Mauremys mutica provides insights into the evolution of semi-aquatic lifestyle.</title>
        <authorList>
            <person name="Gong S."/>
            <person name="Gao Y."/>
        </authorList>
    </citation>
    <scope>NUCLEOTIDE SEQUENCE</scope>
    <source>
        <strain evidence="2">MM-2020</strain>
        <tissue evidence="2">Muscle</tissue>
    </source>
</reference>
<comment type="caution">
    <text evidence="2">The sequence shown here is derived from an EMBL/GenBank/DDBJ whole genome shotgun (WGS) entry which is preliminary data.</text>
</comment>
<name>A0A9D3XCB2_9SAUR</name>
<proteinExistence type="predicted"/>
<dbReference type="EMBL" id="JAHDVG010000474">
    <property type="protein sequence ID" value="KAH1177123.1"/>
    <property type="molecule type" value="Genomic_DNA"/>
</dbReference>
<protein>
    <submittedName>
        <fullName evidence="2">Uncharacterized protein</fullName>
    </submittedName>
</protein>
<keyword evidence="3" id="KW-1185">Reference proteome</keyword>
<dbReference type="Proteomes" id="UP000827986">
    <property type="component" value="Unassembled WGS sequence"/>
</dbReference>
<organism evidence="2 3">
    <name type="scientific">Mauremys mutica</name>
    <name type="common">yellowpond turtle</name>
    <dbReference type="NCBI Taxonomy" id="74926"/>
    <lineage>
        <taxon>Eukaryota</taxon>
        <taxon>Metazoa</taxon>
        <taxon>Chordata</taxon>
        <taxon>Craniata</taxon>
        <taxon>Vertebrata</taxon>
        <taxon>Euteleostomi</taxon>
        <taxon>Archelosauria</taxon>
        <taxon>Testudinata</taxon>
        <taxon>Testudines</taxon>
        <taxon>Cryptodira</taxon>
        <taxon>Durocryptodira</taxon>
        <taxon>Testudinoidea</taxon>
        <taxon>Geoemydidae</taxon>
        <taxon>Geoemydinae</taxon>
        <taxon>Mauremys</taxon>
    </lineage>
</organism>
<feature type="compositionally biased region" description="Polar residues" evidence="1">
    <location>
        <begin position="1"/>
        <end position="12"/>
    </location>
</feature>
<evidence type="ECO:0000256" key="1">
    <source>
        <dbReference type="SAM" id="MobiDB-lite"/>
    </source>
</evidence>
<sequence length="143" mass="14944">MSRMLQTDSGVSTIRKPGPRLFPPVQLPQEAQGCPYLSGASVPQTPSQGSHTAGQTHCHAGMGQLPFSPPLPPPAWPYCRVDGGMGPGVVQGGYPSAEPHESLHAVQEGRGAEQAVPGVGSQLALLFLSLFTPEPHRVCVCLS</sequence>
<feature type="compositionally biased region" description="Polar residues" evidence="1">
    <location>
        <begin position="41"/>
        <end position="55"/>
    </location>
</feature>
<gene>
    <name evidence="2" type="ORF">KIL84_010825</name>
</gene>
<evidence type="ECO:0000313" key="2">
    <source>
        <dbReference type="EMBL" id="KAH1177123.1"/>
    </source>
</evidence>
<feature type="region of interest" description="Disordered" evidence="1">
    <location>
        <begin position="1"/>
        <end position="66"/>
    </location>
</feature>
<accession>A0A9D3XCB2</accession>
<dbReference type="AlphaFoldDB" id="A0A9D3XCB2"/>
<evidence type="ECO:0000313" key="3">
    <source>
        <dbReference type="Proteomes" id="UP000827986"/>
    </source>
</evidence>